<dbReference type="PANTHER" id="PTHR11557:SF0">
    <property type="entry name" value="PORPHOBILINOGEN DEAMINASE"/>
    <property type="match status" value="1"/>
</dbReference>
<dbReference type="FunFam" id="3.40.190.10:FF:000005">
    <property type="entry name" value="Porphobilinogen deaminase"/>
    <property type="match status" value="1"/>
</dbReference>
<dbReference type="Gene3D" id="3.40.190.10">
    <property type="entry name" value="Periplasmic binding protein-like II"/>
    <property type="match status" value="2"/>
</dbReference>
<name>U2JM31_9FIRM</name>
<evidence type="ECO:0000256" key="6">
    <source>
        <dbReference type="ARBA" id="ARBA00022679"/>
    </source>
</evidence>
<dbReference type="PATRIC" id="fig|411473.3.peg.2823"/>
<comment type="subunit">
    <text evidence="4">Monomer.</text>
</comment>
<dbReference type="SUPFAM" id="SSF53850">
    <property type="entry name" value="Periplasmic binding protein-like II"/>
    <property type="match status" value="1"/>
</dbReference>
<dbReference type="PROSITE" id="PS00533">
    <property type="entry name" value="PORPHOBILINOGEN_DEAM"/>
    <property type="match status" value="1"/>
</dbReference>
<dbReference type="NCBIfam" id="TIGR00212">
    <property type="entry name" value="hemC"/>
    <property type="match status" value="1"/>
</dbReference>
<evidence type="ECO:0000256" key="2">
    <source>
        <dbReference type="ARBA" id="ARBA00002869"/>
    </source>
</evidence>
<dbReference type="STRING" id="411473.RUMCAL_03362"/>
<evidence type="ECO:0000256" key="3">
    <source>
        <dbReference type="ARBA" id="ARBA00005638"/>
    </source>
</evidence>
<comment type="cofactor">
    <cofactor evidence="1">
        <name>dipyrromethane</name>
        <dbReference type="ChEBI" id="CHEBI:60342"/>
    </cofactor>
</comment>
<dbReference type="Gene3D" id="3.30.160.40">
    <property type="entry name" value="Porphobilinogen deaminase, C-terminal domain"/>
    <property type="match status" value="1"/>
</dbReference>
<comment type="similarity">
    <text evidence="3">Belongs to the HMBS family.</text>
</comment>
<dbReference type="HOGENOM" id="CLU_019704_1_0_9"/>
<dbReference type="AlphaFoldDB" id="U2JM31"/>
<evidence type="ECO:0000256" key="5">
    <source>
        <dbReference type="ARBA" id="ARBA00012655"/>
    </source>
</evidence>
<evidence type="ECO:0000313" key="13">
    <source>
        <dbReference type="Proteomes" id="UP000016662"/>
    </source>
</evidence>
<dbReference type="InterPro" id="IPR022419">
    <property type="entry name" value="Porphobilin_deaminase_cofac_BS"/>
</dbReference>
<dbReference type="EMBL" id="AWVF01000447">
    <property type="protein sequence ID" value="ERJ87326.1"/>
    <property type="molecule type" value="Genomic_DNA"/>
</dbReference>
<dbReference type="PRINTS" id="PR00151">
    <property type="entry name" value="PORPHBDMNASE"/>
</dbReference>
<feature type="domain" description="Porphobilinogen deaminase C-terminal" evidence="11">
    <location>
        <begin position="220"/>
        <end position="287"/>
    </location>
</feature>
<dbReference type="Pfam" id="PF01379">
    <property type="entry name" value="Porphobil_deam"/>
    <property type="match status" value="1"/>
</dbReference>
<evidence type="ECO:0000256" key="8">
    <source>
        <dbReference type="ARBA" id="ARBA00048169"/>
    </source>
</evidence>
<organism evidence="12 13">
    <name type="scientific">Ruminococcus callidus ATCC 27760</name>
    <dbReference type="NCBI Taxonomy" id="411473"/>
    <lineage>
        <taxon>Bacteria</taxon>
        <taxon>Bacillati</taxon>
        <taxon>Bacillota</taxon>
        <taxon>Clostridia</taxon>
        <taxon>Eubacteriales</taxon>
        <taxon>Oscillospiraceae</taxon>
        <taxon>Ruminococcus</taxon>
    </lineage>
</organism>
<keyword evidence="7" id="KW-0627">Porphyrin biosynthesis</keyword>
<gene>
    <name evidence="12" type="ORF">RUMCAL_03362</name>
</gene>
<protein>
    <recommendedName>
        <fullName evidence="5 9">Hydroxymethylbilane synthase</fullName>
        <ecNumber evidence="5 9">2.5.1.61</ecNumber>
    </recommendedName>
</protein>
<dbReference type="OrthoDB" id="9810298at2"/>
<evidence type="ECO:0000313" key="12">
    <source>
        <dbReference type="EMBL" id="ERJ87326.1"/>
    </source>
</evidence>
<dbReference type="Proteomes" id="UP000016662">
    <property type="component" value="Unassembled WGS sequence"/>
</dbReference>
<dbReference type="InterPro" id="IPR022417">
    <property type="entry name" value="Porphobilin_deaminase_N"/>
</dbReference>
<keyword evidence="6" id="KW-0808">Transferase</keyword>
<dbReference type="PIRSF" id="PIRSF001438">
    <property type="entry name" value="4pyrrol_synth_OHMeBilane_synth"/>
    <property type="match status" value="1"/>
</dbReference>
<dbReference type="InterPro" id="IPR036803">
    <property type="entry name" value="Porphobilinogen_deaminase_C_sf"/>
</dbReference>
<comment type="catalytic activity">
    <reaction evidence="8">
        <text>4 porphobilinogen + H2O = hydroxymethylbilane + 4 NH4(+)</text>
        <dbReference type="Rhea" id="RHEA:13185"/>
        <dbReference type="ChEBI" id="CHEBI:15377"/>
        <dbReference type="ChEBI" id="CHEBI:28938"/>
        <dbReference type="ChEBI" id="CHEBI:57845"/>
        <dbReference type="ChEBI" id="CHEBI:58126"/>
        <dbReference type="EC" id="2.5.1.61"/>
    </reaction>
</comment>
<evidence type="ECO:0000256" key="1">
    <source>
        <dbReference type="ARBA" id="ARBA00001916"/>
    </source>
</evidence>
<evidence type="ECO:0000256" key="4">
    <source>
        <dbReference type="ARBA" id="ARBA00011245"/>
    </source>
</evidence>
<dbReference type="InterPro" id="IPR022418">
    <property type="entry name" value="Porphobilinogen_deaminase_C"/>
</dbReference>
<dbReference type="CDD" id="cd13647">
    <property type="entry name" value="PBP2_PBGD_2"/>
    <property type="match status" value="1"/>
</dbReference>
<dbReference type="PANTHER" id="PTHR11557">
    <property type="entry name" value="PORPHOBILINOGEN DEAMINASE"/>
    <property type="match status" value="1"/>
</dbReference>
<dbReference type="GO" id="GO:0006783">
    <property type="term" value="P:heme biosynthetic process"/>
    <property type="evidence" value="ECO:0007669"/>
    <property type="project" value="TreeGrafter"/>
</dbReference>
<feature type="domain" description="Porphobilinogen deaminase N-terminal" evidence="10">
    <location>
        <begin position="5"/>
        <end position="206"/>
    </location>
</feature>
<reference evidence="12 13" key="1">
    <citation type="submission" date="2013-07" db="EMBL/GenBank/DDBJ databases">
        <authorList>
            <person name="Weinstock G."/>
            <person name="Sodergren E."/>
            <person name="Wylie T."/>
            <person name="Fulton L."/>
            <person name="Fulton R."/>
            <person name="Fronick C."/>
            <person name="O'Laughlin M."/>
            <person name="Godfrey J."/>
            <person name="Miner T."/>
            <person name="Herter B."/>
            <person name="Appelbaum E."/>
            <person name="Cordes M."/>
            <person name="Lek S."/>
            <person name="Wollam A."/>
            <person name="Pepin K.H."/>
            <person name="Palsikar V.B."/>
            <person name="Mitreva M."/>
            <person name="Wilson R.K."/>
        </authorList>
    </citation>
    <scope>NUCLEOTIDE SEQUENCE [LARGE SCALE GENOMIC DNA]</scope>
    <source>
        <strain evidence="12 13">ATCC 27760</strain>
    </source>
</reference>
<dbReference type="GO" id="GO:0005737">
    <property type="term" value="C:cytoplasm"/>
    <property type="evidence" value="ECO:0007669"/>
    <property type="project" value="UniProtKB-UniRule"/>
</dbReference>
<sequence length="291" mass="31230">MGRKIRIGSRASRLAVVQSELVMAEIRKILPEADLELVTMKTTGDKILHKTLDKIGGKGLFLKELDAALLAGQVDICVHSLKDVPVTENPALPIGAYSVRELPADVLVFPKETSHWNPALPVGCASARRKMQFQQLYPEAVIQPVRGNVLTRLEKLDSGEYGALILAEAGLKRLGLSDRIAYRFSPEELVPAAGQGILAIQTRAGEYADLLARLNSPDGALCAKTERQLASLLGGDCSAPVGCHAQLHGTDMTLYGFSGIGGVPRYGSVQGNRNDADLLVQQLASKLTITE</sequence>
<comment type="caution">
    <text evidence="12">The sequence shown here is derived from an EMBL/GenBank/DDBJ whole genome shotgun (WGS) entry which is preliminary data.</text>
</comment>
<proteinExistence type="inferred from homology"/>
<dbReference type="eggNOG" id="COG0181">
    <property type="taxonomic scope" value="Bacteria"/>
</dbReference>
<evidence type="ECO:0000256" key="9">
    <source>
        <dbReference type="NCBIfam" id="TIGR00212"/>
    </source>
</evidence>
<dbReference type="RefSeq" id="WP_021681672.1">
    <property type="nucleotide sequence ID" value="NZ_KI260360.1"/>
</dbReference>
<evidence type="ECO:0000259" key="11">
    <source>
        <dbReference type="Pfam" id="PF03900"/>
    </source>
</evidence>
<keyword evidence="13" id="KW-1185">Reference proteome</keyword>
<dbReference type="EC" id="2.5.1.61" evidence="5 9"/>
<evidence type="ECO:0000259" key="10">
    <source>
        <dbReference type="Pfam" id="PF01379"/>
    </source>
</evidence>
<evidence type="ECO:0000256" key="7">
    <source>
        <dbReference type="ARBA" id="ARBA00023244"/>
    </source>
</evidence>
<dbReference type="InterPro" id="IPR000860">
    <property type="entry name" value="HemC"/>
</dbReference>
<accession>U2JM31</accession>
<dbReference type="GO" id="GO:0004418">
    <property type="term" value="F:hydroxymethylbilane synthase activity"/>
    <property type="evidence" value="ECO:0007669"/>
    <property type="project" value="UniProtKB-UniRule"/>
</dbReference>
<dbReference type="SUPFAM" id="SSF54782">
    <property type="entry name" value="Porphobilinogen deaminase (hydroxymethylbilane synthase), C-terminal domain"/>
    <property type="match status" value="1"/>
</dbReference>
<comment type="function">
    <text evidence="2">Tetrapolymerization of the monopyrrole PBG into the hydroxymethylbilane pre-uroporphyrinogen in several discrete steps.</text>
</comment>
<dbReference type="Pfam" id="PF03900">
    <property type="entry name" value="Porphobil_deamC"/>
    <property type="match status" value="1"/>
</dbReference>